<gene>
    <name evidence="1" type="ORF">HINF_LOCUS56582</name>
    <name evidence="2" type="ORF">HINF_LOCUS74915</name>
</gene>
<evidence type="ECO:0000313" key="3">
    <source>
        <dbReference type="Proteomes" id="UP001642409"/>
    </source>
</evidence>
<comment type="caution">
    <text evidence="1">The sequence shown here is derived from an EMBL/GenBank/DDBJ whole genome shotgun (WGS) entry which is preliminary data.</text>
</comment>
<name>A0AA86UXV4_9EUKA</name>
<organism evidence="1">
    <name type="scientific">Hexamita inflata</name>
    <dbReference type="NCBI Taxonomy" id="28002"/>
    <lineage>
        <taxon>Eukaryota</taxon>
        <taxon>Metamonada</taxon>
        <taxon>Diplomonadida</taxon>
        <taxon>Hexamitidae</taxon>
        <taxon>Hexamitinae</taxon>
        <taxon>Hexamita</taxon>
    </lineage>
</organism>
<evidence type="ECO:0000313" key="1">
    <source>
        <dbReference type="EMBL" id="CAI9968937.1"/>
    </source>
</evidence>
<protein>
    <submittedName>
        <fullName evidence="2">Hypothetical_protein</fullName>
    </submittedName>
</protein>
<keyword evidence="3" id="KW-1185">Reference proteome</keyword>
<dbReference type="AlphaFoldDB" id="A0AA86UXV4"/>
<sequence length="159" mass="18130">MLLISGKQCYFRQIQSDFSLEKILILILTHIITISKMKTKHFQRVQGQPLKCNTVEWSFIAFKLYQLYCVFSHILTISKMISHCDVFSGQPLKCNECSELCAKKEKCAPPGNRTRISCVASKHSTTRPAAHIDFRQNADGDVAQQNICILRSCRLLCCD</sequence>
<dbReference type="Proteomes" id="UP001642409">
    <property type="component" value="Unassembled WGS sequence"/>
</dbReference>
<reference evidence="2 3" key="2">
    <citation type="submission" date="2024-07" db="EMBL/GenBank/DDBJ databases">
        <authorList>
            <person name="Akdeniz Z."/>
        </authorList>
    </citation>
    <scope>NUCLEOTIDE SEQUENCE [LARGE SCALE GENOMIC DNA]</scope>
</reference>
<dbReference type="EMBL" id="CAXDID020000650">
    <property type="protein sequence ID" value="CAL6108332.1"/>
    <property type="molecule type" value="Genomic_DNA"/>
</dbReference>
<accession>A0AA86UXV4</accession>
<proteinExistence type="predicted"/>
<reference evidence="1" key="1">
    <citation type="submission" date="2023-06" db="EMBL/GenBank/DDBJ databases">
        <authorList>
            <person name="Kurt Z."/>
        </authorList>
    </citation>
    <scope>NUCLEOTIDE SEQUENCE</scope>
</reference>
<dbReference type="EMBL" id="CATOUU010001051">
    <property type="protein sequence ID" value="CAI9968937.1"/>
    <property type="molecule type" value="Genomic_DNA"/>
</dbReference>
<evidence type="ECO:0000313" key="2">
    <source>
        <dbReference type="EMBL" id="CAL6108332.1"/>
    </source>
</evidence>